<accession>A0A1T4KAM1</accession>
<dbReference type="AlphaFoldDB" id="A0A1T4KAM1"/>
<evidence type="ECO:0000313" key="1">
    <source>
        <dbReference type="EMBL" id="SJZ39490.1"/>
    </source>
</evidence>
<keyword evidence="2" id="KW-1185">Reference proteome</keyword>
<dbReference type="InterPro" id="IPR011990">
    <property type="entry name" value="TPR-like_helical_dom_sf"/>
</dbReference>
<dbReference type="SUPFAM" id="SSF48452">
    <property type="entry name" value="TPR-like"/>
    <property type="match status" value="1"/>
</dbReference>
<evidence type="ECO:0000313" key="2">
    <source>
        <dbReference type="Proteomes" id="UP000190637"/>
    </source>
</evidence>
<dbReference type="Gene3D" id="1.25.40.10">
    <property type="entry name" value="Tetratricopeptide repeat domain"/>
    <property type="match status" value="1"/>
</dbReference>
<gene>
    <name evidence="1" type="ORF">SAMN02745673_00276</name>
</gene>
<dbReference type="RefSeq" id="WP_078759708.1">
    <property type="nucleotide sequence ID" value="NZ_FUWS01000001.1"/>
</dbReference>
<dbReference type="Proteomes" id="UP000190637">
    <property type="component" value="Unassembled WGS sequence"/>
</dbReference>
<proteinExistence type="predicted"/>
<dbReference type="STRING" id="1122192.SAMN02745673_00276"/>
<dbReference type="EMBL" id="FUWS01000001">
    <property type="protein sequence ID" value="SJZ39490.1"/>
    <property type="molecule type" value="Genomic_DNA"/>
</dbReference>
<reference evidence="1 2" key="1">
    <citation type="submission" date="2017-02" db="EMBL/GenBank/DDBJ databases">
        <authorList>
            <person name="Peterson S.W."/>
        </authorList>
    </citation>
    <scope>NUCLEOTIDE SEQUENCE [LARGE SCALE GENOMIC DNA]</scope>
    <source>
        <strain evidence="1 2">DSM 45154</strain>
    </source>
</reference>
<sequence length="390" mass="41427">MTATPGVPASSAMTDDHDPALLCEQARDLARQGRLSPAARLYEQVVAQGDGPHRARAAFGLAVIHRDLGEVERARDLCRTAMATGDPEFAPRAACHLALSYEEEGAHREAGEAWRQALEYDAGRYAPVAHHGLARLAEARGDEATAREHWGLALRGGAAPAVVEAALDYAGRLLSRGEVEQAEQVVLRGLEEGEHTGLRVLLGAVHVERAIAQFGAVAAAAADGSAVTPRPDPGTAGVAFELLARLLAVRGDTTGSAETWEQGLDHPDPAVAQEVRARLRRGFLHPVSEPGDGFTAETEADPGAQAGAWWDPYVETAAVQNSTPMLTGELFVAITRMRDLLAPPLATGAARPAELRRAMEEAVAVPDDYVWGPALRDDLRERASQGDRTG</sequence>
<protein>
    <submittedName>
        <fullName evidence="1">Tetratricopeptide repeat-containing protein</fullName>
    </submittedName>
</protein>
<dbReference type="Pfam" id="PF13432">
    <property type="entry name" value="TPR_16"/>
    <property type="match status" value="1"/>
</dbReference>
<name>A0A1T4KAM1_9ACTN</name>
<organism evidence="1 2">
    <name type="scientific">Marinactinospora thermotolerans DSM 45154</name>
    <dbReference type="NCBI Taxonomy" id="1122192"/>
    <lineage>
        <taxon>Bacteria</taxon>
        <taxon>Bacillati</taxon>
        <taxon>Actinomycetota</taxon>
        <taxon>Actinomycetes</taxon>
        <taxon>Streptosporangiales</taxon>
        <taxon>Nocardiopsidaceae</taxon>
        <taxon>Marinactinospora</taxon>
    </lineage>
</organism>